<evidence type="ECO:0000313" key="11">
    <source>
        <dbReference type="Proteomes" id="UP001220962"/>
    </source>
</evidence>
<dbReference type="InterPro" id="IPR020057">
    <property type="entry name" value="Ribosomal_bL25_b-dom"/>
</dbReference>
<dbReference type="RefSeq" id="WP_047913253.1">
    <property type="nucleotide sequence ID" value="NZ_CP118101.1"/>
</dbReference>
<evidence type="ECO:0000256" key="3">
    <source>
        <dbReference type="ARBA" id="ARBA00022980"/>
    </source>
</evidence>
<keyword evidence="2 5" id="KW-0694">RNA-binding</keyword>
<comment type="function">
    <text evidence="5">This is one of the proteins that binds to the 5S RNA in the ribosome where it forms part of the central protuberance.</text>
</comment>
<dbReference type="InterPro" id="IPR029751">
    <property type="entry name" value="Ribosomal_L25_dom"/>
</dbReference>
<dbReference type="InterPro" id="IPR011035">
    <property type="entry name" value="Ribosomal_bL25/Gln-tRNA_synth"/>
</dbReference>
<dbReference type="Proteomes" id="UP001221519">
    <property type="component" value="Chromosome"/>
</dbReference>
<evidence type="ECO:0000313" key="9">
    <source>
        <dbReference type="EMBL" id="WDH81707.1"/>
    </source>
</evidence>
<gene>
    <name evidence="5" type="primary">rplY</name>
    <name evidence="5" type="synonym">ctc</name>
    <name evidence="9" type="ORF">PUW23_19650</name>
    <name evidence="10" type="ORF">PUW25_19525</name>
</gene>
<evidence type="ECO:0000259" key="7">
    <source>
        <dbReference type="Pfam" id="PF01386"/>
    </source>
</evidence>
<evidence type="ECO:0000256" key="5">
    <source>
        <dbReference type="HAMAP-Rule" id="MF_01334"/>
    </source>
</evidence>
<keyword evidence="12" id="KW-1185">Reference proteome</keyword>
<evidence type="ECO:0000256" key="4">
    <source>
        <dbReference type="ARBA" id="ARBA00023274"/>
    </source>
</evidence>
<reference evidence="9 12" key="1">
    <citation type="submission" date="2023-02" db="EMBL/GenBank/DDBJ databases">
        <title>Pathogen: clinical or host-associated sample.</title>
        <authorList>
            <person name="Hergert J."/>
            <person name="Casey R."/>
            <person name="Wagner J."/>
            <person name="Young E.L."/>
            <person name="Oakeson K.F."/>
        </authorList>
    </citation>
    <scope>NUCLEOTIDE SEQUENCE</scope>
    <source>
        <strain evidence="10 12">2022CK-00829</strain>
        <strain evidence="9">2022CK-00830</strain>
    </source>
</reference>
<dbReference type="InterPro" id="IPR001021">
    <property type="entry name" value="Ribosomal_bL25_long"/>
</dbReference>
<dbReference type="InterPro" id="IPR037121">
    <property type="entry name" value="Ribosomal_bL25_C"/>
</dbReference>
<protein>
    <recommendedName>
        <fullName evidence="5">Large ribosomal subunit protein bL25</fullName>
    </recommendedName>
    <alternativeName>
        <fullName evidence="5">General stress protein CTC</fullName>
    </alternativeName>
</protein>
<evidence type="ECO:0000313" key="12">
    <source>
        <dbReference type="Proteomes" id="UP001221519"/>
    </source>
</evidence>
<dbReference type="GO" id="GO:0006412">
    <property type="term" value="P:translation"/>
    <property type="evidence" value="ECO:0007669"/>
    <property type="project" value="UniProtKB-UniRule"/>
</dbReference>
<evidence type="ECO:0000259" key="8">
    <source>
        <dbReference type="Pfam" id="PF14693"/>
    </source>
</evidence>
<evidence type="ECO:0000256" key="6">
    <source>
        <dbReference type="SAM" id="MobiDB-lite"/>
    </source>
</evidence>
<evidence type="ECO:0000313" key="10">
    <source>
        <dbReference type="EMBL" id="WDI01432.1"/>
    </source>
</evidence>
<feature type="domain" description="Large ribosomal subunit protein bL25 beta" evidence="8">
    <location>
        <begin position="102"/>
        <end position="180"/>
    </location>
</feature>
<feature type="domain" description="Large ribosomal subunit protein bL25 L25" evidence="7">
    <location>
        <begin position="11"/>
        <end position="93"/>
    </location>
</feature>
<dbReference type="Proteomes" id="UP001220962">
    <property type="component" value="Chromosome"/>
</dbReference>
<dbReference type="AlphaFoldDB" id="A0AAX3MWQ5"/>
<dbReference type="PANTHER" id="PTHR33284">
    <property type="entry name" value="RIBOSOMAL PROTEIN L25/GLN-TRNA SYNTHETASE, ANTI-CODON-BINDING DOMAIN-CONTAINING PROTEIN"/>
    <property type="match status" value="1"/>
</dbReference>
<organism evidence="9 11">
    <name type="scientific">Paenibacillus urinalis</name>
    <dbReference type="NCBI Taxonomy" id="521520"/>
    <lineage>
        <taxon>Bacteria</taxon>
        <taxon>Bacillati</taxon>
        <taxon>Bacillota</taxon>
        <taxon>Bacilli</taxon>
        <taxon>Bacillales</taxon>
        <taxon>Paenibacillaceae</taxon>
        <taxon>Paenibacillus</taxon>
    </lineage>
</organism>
<dbReference type="GO" id="GO:0008097">
    <property type="term" value="F:5S rRNA binding"/>
    <property type="evidence" value="ECO:0007669"/>
    <property type="project" value="InterPro"/>
</dbReference>
<dbReference type="EMBL" id="CP118101">
    <property type="protein sequence ID" value="WDH81707.1"/>
    <property type="molecule type" value="Genomic_DNA"/>
</dbReference>
<dbReference type="Pfam" id="PF01386">
    <property type="entry name" value="Ribosomal_L25p"/>
    <property type="match status" value="1"/>
</dbReference>
<dbReference type="InterPro" id="IPR020056">
    <property type="entry name" value="Rbsml_bL25/Gln-tRNA_synth_N"/>
</dbReference>
<dbReference type="PANTHER" id="PTHR33284:SF1">
    <property type="entry name" value="RIBOSOMAL PROTEIN L25_GLN-TRNA SYNTHETASE, ANTI-CODON-BINDING DOMAIN-CONTAINING PROTEIN"/>
    <property type="match status" value="1"/>
</dbReference>
<name>A0AAX3MWQ5_9BACL</name>
<proteinExistence type="inferred from homology"/>
<keyword evidence="3 5" id="KW-0689">Ribosomal protein</keyword>
<keyword evidence="1 5" id="KW-0699">rRNA-binding</keyword>
<dbReference type="EMBL" id="CP118108">
    <property type="protein sequence ID" value="WDI01432.1"/>
    <property type="molecule type" value="Genomic_DNA"/>
</dbReference>
<dbReference type="CDD" id="cd00495">
    <property type="entry name" value="Ribosomal_L25_TL5_CTC"/>
    <property type="match status" value="1"/>
</dbReference>
<dbReference type="Gene3D" id="2.40.240.10">
    <property type="entry name" value="Ribosomal Protein L25, Chain P"/>
    <property type="match status" value="1"/>
</dbReference>
<dbReference type="InterPro" id="IPR020930">
    <property type="entry name" value="Ribosomal_uL5_bac-type"/>
</dbReference>
<feature type="region of interest" description="Disordered" evidence="6">
    <location>
        <begin position="187"/>
        <end position="208"/>
    </location>
</feature>
<comment type="subunit">
    <text evidence="5">Part of the 50S ribosomal subunit; part of the 5S rRNA/L5/L18/L25 subcomplex. Contacts the 5S rRNA. Binds to the 5S rRNA independently of L5 and L18.</text>
</comment>
<dbReference type="Gene3D" id="2.170.120.20">
    <property type="entry name" value="Ribosomal protein L25, beta domain"/>
    <property type="match status" value="1"/>
</dbReference>
<feature type="compositionally biased region" description="Acidic residues" evidence="6">
    <location>
        <begin position="189"/>
        <end position="208"/>
    </location>
</feature>
<dbReference type="Pfam" id="PF14693">
    <property type="entry name" value="Ribosomal_TL5_C"/>
    <property type="match status" value="1"/>
</dbReference>
<sequence length="208" mass="22375">MKSNGETVQLIAEQRTQKKGSGLRNLRQSGRVPAVVYGQQFDSIPIHVDAKEFSRVSHTGRSELFELKLDGKTVPVLIKDMQKQNDRLLHVDFIKIAKNKPIQVSISIDFQGTAVGSKAGGVFQTLLTELEVEGLPNDLPAVIEVDISKLEVGDKLAASEIQLPKGVSLVTPEDTLVASVGVLRAADTDTGEAAESSADEEVAASEEE</sequence>
<comment type="similarity">
    <text evidence="5">Belongs to the bacterial ribosomal protein bL25 family. CTC subfamily.</text>
</comment>
<dbReference type="HAMAP" id="MF_01334">
    <property type="entry name" value="Ribosomal_bL25_CTC"/>
    <property type="match status" value="1"/>
</dbReference>
<evidence type="ECO:0000256" key="1">
    <source>
        <dbReference type="ARBA" id="ARBA00022730"/>
    </source>
</evidence>
<dbReference type="NCBIfam" id="TIGR00731">
    <property type="entry name" value="bL25_bact_ctc"/>
    <property type="match status" value="1"/>
</dbReference>
<dbReference type="GO" id="GO:0003735">
    <property type="term" value="F:structural constituent of ribosome"/>
    <property type="evidence" value="ECO:0007669"/>
    <property type="project" value="InterPro"/>
</dbReference>
<accession>A0AAX3MWQ5</accession>
<evidence type="ECO:0000256" key="2">
    <source>
        <dbReference type="ARBA" id="ARBA00022884"/>
    </source>
</evidence>
<dbReference type="GO" id="GO:0022625">
    <property type="term" value="C:cytosolic large ribosomal subunit"/>
    <property type="evidence" value="ECO:0007669"/>
    <property type="project" value="TreeGrafter"/>
</dbReference>
<dbReference type="SUPFAM" id="SSF50715">
    <property type="entry name" value="Ribosomal protein L25-like"/>
    <property type="match status" value="1"/>
</dbReference>
<keyword evidence="4 5" id="KW-0687">Ribonucleoprotein</keyword>